<dbReference type="OMA" id="NGGWLRP"/>
<feature type="compositionally biased region" description="Polar residues" evidence="9">
    <location>
        <begin position="122"/>
        <end position="133"/>
    </location>
</feature>
<evidence type="ECO:0000256" key="8">
    <source>
        <dbReference type="ARBA" id="ARBA00044464"/>
    </source>
</evidence>
<keyword evidence="3" id="KW-0813">Transport</keyword>
<keyword evidence="3" id="KW-0408">Iron</keyword>
<dbReference type="GO" id="GO:0005774">
    <property type="term" value="C:vacuolar membrane"/>
    <property type="evidence" value="ECO:0007669"/>
    <property type="project" value="UniProtKB-SubCell"/>
</dbReference>
<comment type="catalytic activity">
    <reaction evidence="8">
        <text>Fe(2+)(in) = Fe(2+)(out)</text>
        <dbReference type="Rhea" id="RHEA:28486"/>
        <dbReference type="ChEBI" id="CHEBI:29033"/>
    </reaction>
    <physiologicalReaction direction="left-to-right" evidence="8">
        <dbReference type="Rhea" id="RHEA:28487"/>
    </physiologicalReaction>
</comment>
<accession>A0A2R6WE77</accession>
<evidence type="ECO:0000313" key="11">
    <source>
        <dbReference type="EMBL" id="PTQ32151.1"/>
    </source>
</evidence>
<comment type="similarity">
    <text evidence="2">Belongs to the CCC1 family.</text>
</comment>
<keyword evidence="3" id="KW-0406">Ion transport</keyword>
<dbReference type="GO" id="GO:0005384">
    <property type="term" value="F:manganese ion transmembrane transporter activity"/>
    <property type="evidence" value="ECO:0000318"/>
    <property type="project" value="GO_Central"/>
</dbReference>
<dbReference type="InterPro" id="IPR008217">
    <property type="entry name" value="Ccc1_fam"/>
</dbReference>
<evidence type="ECO:0000256" key="1">
    <source>
        <dbReference type="ARBA" id="ARBA00004128"/>
    </source>
</evidence>
<dbReference type="GO" id="GO:0016020">
    <property type="term" value="C:membrane"/>
    <property type="evidence" value="ECO:0000318"/>
    <property type="project" value="GO_Central"/>
</dbReference>
<feature type="region of interest" description="Disordered" evidence="9">
    <location>
        <begin position="1"/>
        <end position="20"/>
    </location>
</feature>
<reference evidence="12" key="1">
    <citation type="journal article" date="2017" name="Cell">
        <title>Insights into land plant evolution garnered from the Marchantia polymorpha genome.</title>
        <authorList>
            <person name="Bowman J.L."/>
            <person name="Kohchi T."/>
            <person name="Yamato K.T."/>
            <person name="Jenkins J."/>
            <person name="Shu S."/>
            <person name="Ishizaki K."/>
            <person name="Yamaoka S."/>
            <person name="Nishihama R."/>
            <person name="Nakamura Y."/>
            <person name="Berger F."/>
            <person name="Adam C."/>
            <person name="Aki S.S."/>
            <person name="Althoff F."/>
            <person name="Araki T."/>
            <person name="Arteaga-Vazquez M.A."/>
            <person name="Balasubrmanian S."/>
            <person name="Barry K."/>
            <person name="Bauer D."/>
            <person name="Boehm C.R."/>
            <person name="Briginshaw L."/>
            <person name="Caballero-Perez J."/>
            <person name="Catarino B."/>
            <person name="Chen F."/>
            <person name="Chiyoda S."/>
            <person name="Chovatia M."/>
            <person name="Davies K.M."/>
            <person name="Delmans M."/>
            <person name="Demura T."/>
            <person name="Dierschke T."/>
            <person name="Dolan L."/>
            <person name="Dorantes-Acosta A.E."/>
            <person name="Eklund D.M."/>
            <person name="Florent S.N."/>
            <person name="Flores-Sandoval E."/>
            <person name="Fujiyama A."/>
            <person name="Fukuzawa H."/>
            <person name="Galik B."/>
            <person name="Grimanelli D."/>
            <person name="Grimwood J."/>
            <person name="Grossniklaus U."/>
            <person name="Hamada T."/>
            <person name="Haseloff J."/>
            <person name="Hetherington A.J."/>
            <person name="Higo A."/>
            <person name="Hirakawa Y."/>
            <person name="Hundley H.N."/>
            <person name="Ikeda Y."/>
            <person name="Inoue K."/>
            <person name="Inoue S.I."/>
            <person name="Ishida S."/>
            <person name="Jia Q."/>
            <person name="Kakita M."/>
            <person name="Kanazawa T."/>
            <person name="Kawai Y."/>
            <person name="Kawashima T."/>
            <person name="Kennedy M."/>
            <person name="Kinose K."/>
            <person name="Kinoshita T."/>
            <person name="Kohara Y."/>
            <person name="Koide E."/>
            <person name="Komatsu K."/>
            <person name="Kopischke S."/>
            <person name="Kubo M."/>
            <person name="Kyozuka J."/>
            <person name="Lagercrantz U."/>
            <person name="Lin S.S."/>
            <person name="Lindquist E."/>
            <person name="Lipzen A.M."/>
            <person name="Lu C.W."/>
            <person name="De Luna E."/>
            <person name="Martienssen R.A."/>
            <person name="Minamino N."/>
            <person name="Mizutani M."/>
            <person name="Mizutani M."/>
            <person name="Mochizuki N."/>
            <person name="Monte I."/>
            <person name="Mosher R."/>
            <person name="Nagasaki H."/>
            <person name="Nakagami H."/>
            <person name="Naramoto S."/>
            <person name="Nishitani K."/>
            <person name="Ohtani M."/>
            <person name="Okamoto T."/>
            <person name="Okumura M."/>
            <person name="Phillips J."/>
            <person name="Pollak B."/>
            <person name="Reinders A."/>
            <person name="Rovekamp M."/>
            <person name="Sano R."/>
            <person name="Sawa S."/>
            <person name="Schmid M.W."/>
            <person name="Shirakawa M."/>
            <person name="Solano R."/>
            <person name="Spunde A."/>
            <person name="Suetsugu N."/>
            <person name="Sugano S."/>
            <person name="Sugiyama A."/>
            <person name="Sun R."/>
            <person name="Suzuki Y."/>
            <person name="Takenaka M."/>
            <person name="Takezawa D."/>
            <person name="Tomogane H."/>
            <person name="Tsuzuki M."/>
            <person name="Ueda T."/>
            <person name="Umeda M."/>
            <person name="Ward J.M."/>
            <person name="Watanabe Y."/>
            <person name="Yazaki K."/>
            <person name="Yokoyama R."/>
            <person name="Yoshitake Y."/>
            <person name="Yotsui I."/>
            <person name="Zachgo S."/>
            <person name="Schmutz J."/>
        </authorList>
    </citation>
    <scope>NUCLEOTIDE SEQUENCE [LARGE SCALE GENOMIC DNA]</scope>
    <source>
        <strain evidence="12">Tak-1</strain>
    </source>
</reference>
<sequence length="374" mass="39939">MWRKKIHETASRPIAGEEGHCAIGAPDQEAQPKVMNMELQLINGISPVNSPRRPPKPPPPSQLIERTGANGIMMLSSTPTILIDISKAGVVPGSHEDQESEAQEQQLQQITSSSPRNAHFPNMSNSAHFSPQPWSSDALHIDEHWHYSHRSPWLRALVLGANDGLVSISSLMLGVGAVKNDVKAMIISGLAGLVAGAGSMAIGEFVSVFSQRDTELADLEKERQEHAKGPEAQARELEELTQIYVGRGLTYFLAKQVAVELSRVDVLKAHARDELGIDVDALSNPLQAALASSLAFSLGGGVPLLAGAFIQTYKIRIAVVVAVSSFALAAFGAAGARLGGAPMIRAALRVLIGGWLAMLLTYGILRLLGTYGFQ</sequence>
<feature type="transmembrane region" description="Helical" evidence="10">
    <location>
        <begin position="288"/>
        <end position="309"/>
    </location>
</feature>
<evidence type="ECO:0000256" key="4">
    <source>
        <dbReference type="ARBA" id="ARBA00022554"/>
    </source>
</evidence>
<evidence type="ECO:0000256" key="5">
    <source>
        <dbReference type="ARBA" id="ARBA00022692"/>
    </source>
</evidence>
<keyword evidence="3" id="KW-0410">Iron transport</keyword>
<dbReference type="PANTHER" id="PTHR31851">
    <property type="entry name" value="FE(2+)/MN(2+) TRANSPORTER PCL1"/>
    <property type="match status" value="1"/>
</dbReference>
<name>A0A2R6WE77_MARPO</name>
<feature type="transmembrane region" description="Helical" evidence="10">
    <location>
        <begin position="315"/>
        <end position="334"/>
    </location>
</feature>
<evidence type="ECO:0000256" key="7">
    <source>
        <dbReference type="ARBA" id="ARBA00023136"/>
    </source>
</evidence>
<dbReference type="OrthoDB" id="73465at2759"/>
<gene>
    <name evidence="11" type="ORF">MARPO_0102s0022</name>
</gene>
<evidence type="ECO:0000256" key="6">
    <source>
        <dbReference type="ARBA" id="ARBA00022989"/>
    </source>
</evidence>
<dbReference type="CDD" id="cd02432">
    <property type="entry name" value="Nodulin-21_like_1"/>
    <property type="match status" value="1"/>
</dbReference>
<organism evidence="11 12">
    <name type="scientific">Marchantia polymorpha</name>
    <name type="common">Common liverwort</name>
    <name type="synonym">Marchantia aquatica</name>
    <dbReference type="NCBI Taxonomy" id="3197"/>
    <lineage>
        <taxon>Eukaryota</taxon>
        <taxon>Viridiplantae</taxon>
        <taxon>Streptophyta</taxon>
        <taxon>Embryophyta</taxon>
        <taxon>Marchantiophyta</taxon>
        <taxon>Marchantiopsida</taxon>
        <taxon>Marchantiidae</taxon>
        <taxon>Marchantiales</taxon>
        <taxon>Marchantiaceae</taxon>
        <taxon>Marchantia</taxon>
    </lineage>
</organism>
<dbReference type="EMBL" id="KZ772774">
    <property type="protein sequence ID" value="PTQ32151.1"/>
    <property type="molecule type" value="Genomic_DNA"/>
</dbReference>
<keyword evidence="5 10" id="KW-0812">Transmembrane</keyword>
<keyword evidence="7 10" id="KW-0472">Membrane</keyword>
<feature type="transmembrane region" description="Helical" evidence="10">
    <location>
        <begin position="184"/>
        <end position="206"/>
    </location>
</feature>
<feature type="region of interest" description="Disordered" evidence="9">
    <location>
        <begin position="45"/>
        <end position="65"/>
    </location>
</feature>
<dbReference type="GO" id="GO:0030026">
    <property type="term" value="P:intracellular manganese ion homeostasis"/>
    <property type="evidence" value="ECO:0000318"/>
    <property type="project" value="GO_Central"/>
</dbReference>
<proteinExistence type="inferred from homology"/>
<evidence type="ECO:0000256" key="3">
    <source>
        <dbReference type="ARBA" id="ARBA00022496"/>
    </source>
</evidence>
<feature type="region of interest" description="Disordered" evidence="9">
    <location>
        <begin position="91"/>
        <end position="133"/>
    </location>
</feature>
<evidence type="ECO:0000256" key="2">
    <source>
        <dbReference type="ARBA" id="ARBA00007049"/>
    </source>
</evidence>
<feature type="transmembrane region" description="Helical" evidence="10">
    <location>
        <begin position="346"/>
        <end position="365"/>
    </location>
</feature>
<dbReference type="Gramene" id="Mp7g18180.1">
    <property type="protein sequence ID" value="Mp7g18180.1.cds"/>
    <property type="gene ID" value="Mp7g18180"/>
</dbReference>
<keyword evidence="4" id="KW-0926">Vacuole</keyword>
<keyword evidence="6 10" id="KW-1133">Transmembrane helix</keyword>
<feature type="compositionally biased region" description="Basic and acidic residues" evidence="9">
    <location>
        <begin position="7"/>
        <end position="20"/>
    </location>
</feature>
<feature type="compositionally biased region" description="Low complexity" evidence="9">
    <location>
        <begin position="103"/>
        <end position="114"/>
    </location>
</feature>
<dbReference type="GO" id="GO:0005381">
    <property type="term" value="F:iron ion transmembrane transporter activity"/>
    <property type="evidence" value="ECO:0000318"/>
    <property type="project" value="GO_Central"/>
</dbReference>
<dbReference type="Pfam" id="PF01988">
    <property type="entry name" value="VIT1"/>
    <property type="match status" value="1"/>
</dbReference>
<evidence type="ECO:0000256" key="10">
    <source>
        <dbReference type="SAM" id="Phobius"/>
    </source>
</evidence>
<dbReference type="Proteomes" id="UP000244005">
    <property type="component" value="Unassembled WGS sequence"/>
</dbReference>
<protein>
    <submittedName>
        <fullName evidence="11">Uncharacterized protein</fullName>
    </submittedName>
</protein>
<comment type="subcellular location">
    <subcellularLocation>
        <location evidence="1">Vacuole membrane</location>
        <topology evidence="1">Multi-pass membrane protein</topology>
    </subcellularLocation>
</comment>
<evidence type="ECO:0000256" key="9">
    <source>
        <dbReference type="SAM" id="MobiDB-lite"/>
    </source>
</evidence>
<dbReference type="AlphaFoldDB" id="A0A2R6WE77"/>
<keyword evidence="12" id="KW-1185">Reference proteome</keyword>
<evidence type="ECO:0000313" key="12">
    <source>
        <dbReference type="Proteomes" id="UP000244005"/>
    </source>
</evidence>